<gene>
    <name evidence="2" type="ORF">PMIN01_09710</name>
</gene>
<dbReference type="Proteomes" id="UP000756921">
    <property type="component" value="Unassembled WGS sequence"/>
</dbReference>
<feature type="region of interest" description="Disordered" evidence="1">
    <location>
        <begin position="367"/>
        <end position="393"/>
    </location>
</feature>
<sequence>MPCIGMSRLVANGEEDGGGDDDGRNTYTFISLGKSNARIIPSKPDRVQRWQWQWQRAQRCGSRRRAVRLDCNGQRATGNGQRADGRHMADQLYPAGRGQRALPRALGGGRWAMNGVEGMIQWVGTAGRQVGRTQRYAARRLDARLDEGTTVALHRRESRRRGPVSGSEGRAGLGVRTGCLGVWIGCADWVSGCVDWVSGWADGLGVANSSVLHLPARLEGRRGLVVYGLPSLEGRRGLVAYLPSLSGGQARAGRLRSTQSGGQARAAPGALVLPWTLHGTASGVTVRPVSKEKYPAPGHTYLPTHPPTYLPTDLVYLPTDRPTYLPTYLLSTAQHPSQHALHFTSPRPPFDAFAEQSARPRYHSLTRYSLRRPTSSATTLPQRPHPRKLPCPAQDTTIENETATVATAPPPPPIAAAIARCSNCSLRDGIIRPSLRAIPTV</sequence>
<protein>
    <submittedName>
        <fullName evidence="2">Uncharacterized protein</fullName>
    </submittedName>
</protein>
<keyword evidence="3" id="KW-1185">Reference proteome</keyword>
<comment type="caution">
    <text evidence="2">The sequence shown here is derived from an EMBL/GenBank/DDBJ whole genome shotgun (WGS) entry which is preliminary data.</text>
</comment>
<evidence type="ECO:0000256" key="1">
    <source>
        <dbReference type="SAM" id="MobiDB-lite"/>
    </source>
</evidence>
<name>A0A9P6G9S3_9PLEO</name>
<organism evidence="2 3">
    <name type="scientific">Paraphaeosphaeria minitans</name>
    <dbReference type="NCBI Taxonomy" id="565426"/>
    <lineage>
        <taxon>Eukaryota</taxon>
        <taxon>Fungi</taxon>
        <taxon>Dikarya</taxon>
        <taxon>Ascomycota</taxon>
        <taxon>Pezizomycotina</taxon>
        <taxon>Dothideomycetes</taxon>
        <taxon>Pleosporomycetidae</taxon>
        <taxon>Pleosporales</taxon>
        <taxon>Massarineae</taxon>
        <taxon>Didymosphaeriaceae</taxon>
        <taxon>Paraphaeosphaeria</taxon>
    </lineage>
</organism>
<proteinExistence type="predicted"/>
<dbReference type="AlphaFoldDB" id="A0A9P6G9S3"/>
<evidence type="ECO:0000313" key="2">
    <source>
        <dbReference type="EMBL" id="KAF9731781.1"/>
    </source>
</evidence>
<feature type="compositionally biased region" description="Polar residues" evidence="1">
    <location>
        <begin position="372"/>
        <end position="381"/>
    </location>
</feature>
<accession>A0A9P6G9S3</accession>
<dbReference type="EMBL" id="WJXW01000011">
    <property type="protein sequence ID" value="KAF9731781.1"/>
    <property type="molecule type" value="Genomic_DNA"/>
</dbReference>
<evidence type="ECO:0000313" key="3">
    <source>
        <dbReference type="Proteomes" id="UP000756921"/>
    </source>
</evidence>
<reference evidence="2" key="1">
    <citation type="journal article" date="2020" name="Mol. Plant Microbe Interact.">
        <title>Genome Sequence of the Biocontrol Agent Coniothyrium minitans strain Conio (IMI 134523).</title>
        <authorList>
            <person name="Patel D."/>
            <person name="Shittu T.A."/>
            <person name="Baroncelli R."/>
            <person name="Muthumeenakshi S."/>
            <person name="Osborne T.H."/>
            <person name="Janganan T.K."/>
            <person name="Sreenivasaprasad S."/>
        </authorList>
    </citation>
    <scope>NUCLEOTIDE SEQUENCE</scope>
    <source>
        <strain evidence="2">Conio</strain>
    </source>
</reference>